<keyword evidence="3" id="KW-1185">Reference proteome</keyword>
<evidence type="ECO:0000313" key="2">
    <source>
        <dbReference type="EMBL" id="GEA86606.1"/>
    </source>
</evidence>
<dbReference type="PANTHER" id="PTHR43792:SF1">
    <property type="entry name" value="N-ACETYLTRANSFERASE DOMAIN-CONTAINING PROTEIN"/>
    <property type="match status" value="1"/>
</dbReference>
<gene>
    <name evidence="2" type="ORF">CCE01nite_05550</name>
</gene>
<accession>A0A4Y3KSP9</accession>
<evidence type="ECO:0000259" key="1">
    <source>
        <dbReference type="PROSITE" id="PS51186"/>
    </source>
</evidence>
<comment type="caution">
    <text evidence="2">The sequence shown here is derived from an EMBL/GenBank/DDBJ whole genome shotgun (WGS) entry which is preliminary data.</text>
</comment>
<reference evidence="2" key="1">
    <citation type="submission" date="2019-06" db="EMBL/GenBank/DDBJ databases">
        <title>Whole genome shotgun sequence of Cellulomonas cellasea NBRC 3753.</title>
        <authorList>
            <person name="Hosoyama A."/>
            <person name="Uohara A."/>
            <person name="Ohji S."/>
            <person name="Ichikawa N."/>
        </authorList>
    </citation>
    <scope>NUCLEOTIDE SEQUENCE [LARGE SCALE GENOMIC DNA]</scope>
    <source>
        <strain evidence="2">NBRC 3753</strain>
    </source>
</reference>
<evidence type="ECO:0000313" key="3">
    <source>
        <dbReference type="Proteomes" id="UP000317046"/>
    </source>
</evidence>
<protein>
    <submittedName>
        <fullName evidence="2">N-acetyltransferase</fullName>
    </submittedName>
</protein>
<dbReference type="InterPro" id="IPR000182">
    <property type="entry name" value="GNAT_dom"/>
</dbReference>
<dbReference type="SUPFAM" id="SSF55729">
    <property type="entry name" value="Acyl-CoA N-acyltransferases (Nat)"/>
    <property type="match status" value="1"/>
</dbReference>
<dbReference type="GO" id="GO:0016747">
    <property type="term" value="F:acyltransferase activity, transferring groups other than amino-acyl groups"/>
    <property type="evidence" value="ECO:0007669"/>
    <property type="project" value="InterPro"/>
</dbReference>
<dbReference type="PANTHER" id="PTHR43792">
    <property type="entry name" value="GNAT FAMILY, PUTATIVE (AFU_ORTHOLOGUE AFUA_3G00765)-RELATED-RELATED"/>
    <property type="match status" value="1"/>
</dbReference>
<dbReference type="EMBL" id="BJLR01000007">
    <property type="protein sequence ID" value="GEA86606.1"/>
    <property type="molecule type" value="Genomic_DNA"/>
</dbReference>
<dbReference type="PROSITE" id="PS51186">
    <property type="entry name" value="GNAT"/>
    <property type="match status" value="1"/>
</dbReference>
<dbReference type="AlphaFoldDB" id="A0A4Y3KSP9"/>
<name>A0A4Y3KSP9_9CELL</name>
<dbReference type="Proteomes" id="UP000317046">
    <property type="component" value="Unassembled WGS sequence"/>
</dbReference>
<proteinExistence type="predicted"/>
<dbReference type="Pfam" id="PF13302">
    <property type="entry name" value="Acetyltransf_3"/>
    <property type="match status" value="1"/>
</dbReference>
<organism evidence="2 3">
    <name type="scientific">Cellulomonas cellasea</name>
    <dbReference type="NCBI Taxonomy" id="43670"/>
    <lineage>
        <taxon>Bacteria</taxon>
        <taxon>Bacillati</taxon>
        <taxon>Actinomycetota</taxon>
        <taxon>Actinomycetes</taxon>
        <taxon>Micrococcales</taxon>
        <taxon>Cellulomonadaceae</taxon>
        <taxon>Cellulomonas</taxon>
    </lineage>
</organism>
<dbReference type="InterPro" id="IPR016181">
    <property type="entry name" value="Acyl_CoA_acyltransferase"/>
</dbReference>
<dbReference type="RefSeq" id="WP_141371948.1">
    <property type="nucleotide sequence ID" value="NZ_BJLR01000007.1"/>
</dbReference>
<sequence length="187" mass="20813">MAAQNFAVTEHLVLRPMASGDAAALAAYRSDPMQARYQSWETPYAVDTAQALTAEMRDVRFAQPGSWLQVAIESAGRLIGDVAVRVDGDDPRQAEVGFTLAADAQGRGFATEALRAVISLLFTEHGMHRVTAVCDTRNDRSVALLERVGMRREAHHRRSAWWKGEWTDEYVYAVLAEEWRNEEPGGH</sequence>
<dbReference type="Gene3D" id="3.40.630.30">
    <property type="match status" value="1"/>
</dbReference>
<feature type="domain" description="N-acetyltransferase" evidence="1">
    <location>
        <begin position="12"/>
        <end position="177"/>
    </location>
</feature>
<dbReference type="InterPro" id="IPR051531">
    <property type="entry name" value="N-acetyltransferase"/>
</dbReference>